<dbReference type="EMBL" id="CM047738">
    <property type="protein sequence ID" value="KAJ0046189.1"/>
    <property type="molecule type" value="Genomic_DNA"/>
</dbReference>
<reference evidence="2" key="1">
    <citation type="journal article" date="2023" name="G3 (Bethesda)">
        <title>Genome assembly and association tests identify interacting loci associated with vigor, precocity, and sex in interspecific pistachio rootstocks.</title>
        <authorList>
            <person name="Palmer W."/>
            <person name="Jacygrad E."/>
            <person name="Sagayaradj S."/>
            <person name="Cavanaugh K."/>
            <person name="Han R."/>
            <person name="Bertier L."/>
            <person name="Beede B."/>
            <person name="Kafkas S."/>
            <person name="Golino D."/>
            <person name="Preece J."/>
            <person name="Michelmore R."/>
        </authorList>
    </citation>
    <scope>NUCLEOTIDE SEQUENCE [LARGE SCALE GENOMIC DNA]</scope>
</reference>
<protein>
    <submittedName>
        <fullName evidence="1">Uncharacterized protein</fullName>
    </submittedName>
</protein>
<organism evidence="1 2">
    <name type="scientific">Pistacia integerrima</name>
    <dbReference type="NCBI Taxonomy" id="434235"/>
    <lineage>
        <taxon>Eukaryota</taxon>
        <taxon>Viridiplantae</taxon>
        <taxon>Streptophyta</taxon>
        <taxon>Embryophyta</taxon>
        <taxon>Tracheophyta</taxon>
        <taxon>Spermatophyta</taxon>
        <taxon>Magnoliopsida</taxon>
        <taxon>eudicotyledons</taxon>
        <taxon>Gunneridae</taxon>
        <taxon>Pentapetalae</taxon>
        <taxon>rosids</taxon>
        <taxon>malvids</taxon>
        <taxon>Sapindales</taxon>
        <taxon>Anacardiaceae</taxon>
        <taxon>Pistacia</taxon>
    </lineage>
</organism>
<name>A0ACC0Z789_9ROSI</name>
<proteinExistence type="predicted"/>
<comment type="caution">
    <text evidence="1">The sequence shown here is derived from an EMBL/GenBank/DDBJ whole genome shotgun (WGS) entry which is preliminary data.</text>
</comment>
<gene>
    <name evidence="1" type="ORF">Pint_05060</name>
</gene>
<evidence type="ECO:0000313" key="1">
    <source>
        <dbReference type="EMBL" id="KAJ0046189.1"/>
    </source>
</evidence>
<accession>A0ACC0Z789</accession>
<evidence type="ECO:0000313" key="2">
    <source>
        <dbReference type="Proteomes" id="UP001163603"/>
    </source>
</evidence>
<keyword evidence="2" id="KW-1185">Reference proteome</keyword>
<sequence length="103" mass="11784">MYVGGSVWALDWCPRVLERPDSHSKCEFIAVATHAPASYYHQVGAPLTGRGIIQIWCVLNVGIEDIRFWNIEGRIQETILIVFNRECYVLYTITMVYSFTIAV</sequence>
<dbReference type="Proteomes" id="UP001163603">
    <property type="component" value="Chromosome 3"/>
</dbReference>